<gene>
    <name evidence="1" type="primary">llpJ</name>
</gene>
<organism evidence="1">
    <name type="scientific">Streptomyces tendae</name>
    <dbReference type="NCBI Taxonomy" id="1932"/>
    <lineage>
        <taxon>Bacteria</taxon>
        <taxon>Bacillati</taxon>
        <taxon>Actinomycetota</taxon>
        <taxon>Actinomycetes</taxon>
        <taxon>Kitasatosporales</taxon>
        <taxon>Streptomycetaceae</taxon>
        <taxon>Streptomyces</taxon>
    </lineage>
</organism>
<reference evidence="1" key="1">
    <citation type="journal article" date="2010" name="Gene">
        <title>Isolation of the lysolipin gene cluster of Streptomyces tendae Tu 4042.</title>
        <authorList>
            <person name="Lopez P."/>
            <person name="Hornung A."/>
            <person name="Welzel K."/>
            <person name="Unsin C."/>
            <person name="Wohlleben W."/>
            <person name="Weber T."/>
            <person name="Pelzer S."/>
        </authorList>
    </citation>
    <scope>NUCLEOTIDE SEQUENCE</scope>
    <source>
        <strain evidence="1">Tu 4042</strain>
    </source>
</reference>
<protein>
    <submittedName>
        <fullName evidence="1">Uncharacterized protein llpJ</fullName>
    </submittedName>
</protein>
<proteinExistence type="predicted"/>
<evidence type="ECO:0000313" key="1">
    <source>
        <dbReference type="EMBL" id="CAM34337.1"/>
    </source>
</evidence>
<sequence length="68" mass="7747">MAVTIPEQPRRPVRREYADRWRNAARLAMDMLSTFGMCYVGVLLTPPYCPPDDEEAGEQYDLPDGTGR</sequence>
<name>A7DWI1_STRTE</name>
<dbReference type="AlphaFoldDB" id="A7DWI1"/>
<dbReference type="EMBL" id="AM492533">
    <property type="protein sequence ID" value="CAM34337.1"/>
    <property type="molecule type" value="Genomic_DNA"/>
</dbReference>
<accession>A7DWI1</accession>